<protein>
    <submittedName>
        <fullName evidence="1">Uncharacterized protein</fullName>
    </submittedName>
</protein>
<accession>A0A2S5A2A4</accession>
<name>A0A2S5A2A4_9SPHI</name>
<dbReference type="Proteomes" id="UP000236893">
    <property type="component" value="Unassembled WGS sequence"/>
</dbReference>
<comment type="caution">
    <text evidence="1">The sequence shown here is derived from an EMBL/GenBank/DDBJ whole genome shotgun (WGS) entry which is preliminary data.</text>
</comment>
<organism evidence="1 2">
    <name type="scientific">Solitalea longa</name>
    <dbReference type="NCBI Taxonomy" id="2079460"/>
    <lineage>
        <taxon>Bacteria</taxon>
        <taxon>Pseudomonadati</taxon>
        <taxon>Bacteroidota</taxon>
        <taxon>Sphingobacteriia</taxon>
        <taxon>Sphingobacteriales</taxon>
        <taxon>Sphingobacteriaceae</taxon>
        <taxon>Solitalea</taxon>
    </lineage>
</organism>
<evidence type="ECO:0000313" key="2">
    <source>
        <dbReference type="Proteomes" id="UP000236893"/>
    </source>
</evidence>
<dbReference type="AlphaFoldDB" id="A0A2S5A2A4"/>
<sequence>MKYELSFFDDLILHALHPDNIALRIGDFDEIVQNAKEQAKQIRTNLMALIFNFQKSEEIELFIQNHQNQLINLTDTLLKYLGPEGGKEIFKDVTGKTPSNLYKKLYITLEDLITFLEEYFRKYFNINSKITLSYRLITLRDFQETLPILESALHTQKVPAEFIEVLLQPIQVFIKACLKKEITYQRVLYLKSFLADLMEQSLKQNENTLLTIVVRCGYLNLNSIEFYNWCIGYLKERLEMEDNATDKLKTLSYFLKHINQSIQKPNFAYKPHKPSVKELVSSWIKEETKHLERTLQLSLEFANGEEKNVLSQKKADKIKLNLTVPQIAYFARLMIDANVYLNTNQTEVLKILSRTYSTSKAEQISPISLRSKFYSEDESTRESVKELLIKLLNEVNKRKN</sequence>
<proteinExistence type="predicted"/>
<keyword evidence="2" id="KW-1185">Reference proteome</keyword>
<evidence type="ECO:0000313" key="1">
    <source>
        <dbReference type="EMBL" id="POY36417.1"/>
    </source>
</evidence>
<reference evidence="1 2" key="1">
    <citation type="submission" date="2018-01" db="EMBL/GenBank/DDBJ databases">
        <authorList>
            <person name="Gaut B.S."/>
            <person name="Morton B.R."/>
            <person name="Clegg M.T."/>
            <person name="Duvall M.R."/>
        </authorList>
    </citation>
    <scope>NUCLEOTIDE SEQUENCE [LARGE SCALE GENOMIC DNA]</scope>
    <source>
        <strain evidence="1 2">HR-AV</strain>
    </source>
</reference>
<gene>
    <name evidence="1" type="ORF">C3K47_11775</name>
</gene>
<dbReference type="EMBL" id="PQVF01000007">
    <property type="protein sequence ID" value="POY36417.1"/>
    <property type="molecule type" value="Genomic_DNA"/>
</dbReference>